<feature type="compositionally biased region" description="Basic and acidic residues" evidence="1">
    <location>
        <begin position="1"/>
        <end position="25"/>
    </location>
</feature>
<feature type="compositionally biased region" description="Polar residues" evidence="1">
    <location>
        <begin position="26"/>
        <end position="47"/>
    </location>
</feature>
<reference evidence="5 6" key="1">
    <citation type="submission" date="2017-11" db="EMBL/GenBank/DDBJ databases">
        <title>De novo assembly and phasing of dikaryotic genomes from two isolates of Puccinia coronata f. sp. avenae, the causal agent of oat crown rust.</title>
        <authorList>
            <person name="Miller M.E."/>
            <person name="Zhang Y."/>
            <person name="Omidvar V."/>
            <person name="Sperschneider J."/>
            <person name="Schwessinger B."/>
            <person name="Raley C."/>
            <person name="Palmer J.M."/>
            <person name="Garnica D."/>
            <person name="Upadhyaya N."/>
            <person name="Rathjen J."/>
            <person name="Taylor J.M."/>
            <person name="Park R.F."/>
            <person name="Dodds P.N."/>
            <person name="Hirsch C.D."/>
            <person name="Kianian S.F."/>
            <person name="Figueroa M."/>
        </authorList>
    </citation>
    <scope>NUCLEOTIDE SEQUENCE [LARGE SCALE GENOMIC DNA]</scope>
    <source>
        <strain evidence="4">12NC29</strain>
        <strain evidence="3">12SD80</strain>
    </source>
</reference>
<dbReference type="Proteomes" id="UP000235388">
    <property type="component" value="Unassembled WGS sequence"/>
</dbReference>
<protein>
    <submittedName>
        <fullName evidence="4">Uncharacterized protein</fullName>
    </submittedName>
</protein>
<evidence type="ECO:0000313" key="3">
    <source>
        <dbReference type="EMBL" id="PLW31916.1"/>
    </source>
</evidence>
<dbReference type="EMBL" id="PGCI01000257">
    <property type="protein sequence ID" value="PLW31916.1"/>
    <property type="molecule type" value="Genomic_DNA"/>
</dbReference>
<evidence type="ECO:0000313" key="6">
    <source>
        <dbReference type="Proteomes" id="UP000235392"/>
    </source>
</evidence>
<gene>
    <name evidence="2" type="ORF">PCANC_02895</name>
    <name evidence="4" type="ORF">PCANC_03254</name>
    <name evidence="3" type="ORF">PCASD_21250</name>
</gene>
<comment type="caution">
    <text evidence="4">The sequence shown here is derived from an EMBL/GenBank/DDBJ whole genome shotgun (WGS) entry which is preliminary data.</text>
</comment>
<dbReference type="Proteomes" id="UP000235392">
    <property type="component" value="Unassembled WGS sequence"/>
</dbReference>
<dbReference type="EMBL" id="PGCJ01000035">
    <property type="protein sequence ID" value="PLW55181.1"/>
    <property type="molecule type" value="Genomic_DNA"/>
</dbReference>
<name>A0A2N5VYV4_9BASI</name>
<sequence>MPEAGHHRLRKGGEKLTESSVEEHQSSSALGNGWTGSSGPHQANTRLSGCVWIGHRRSRDS</sequence>
<evidence type="ECO:0000313" key="5">
    <source>
        <dbReference type="Proteomes" id="UP000235388"/>
    </source>
</evidence>
<evidence type="ECO:0000256" key="1">
    <source>
        <dbReference type="SAM" id="MobiDB-lite"/>
    </source>
</evidence>
<accession>A0A2N5VYV4</accession>
<evidence type="ECO:0000313" key="2">
    <source>
        <dbReference type="EMBL" id="PLW21735.1"/>
    </source>
</evidence>
<organism evidence="4 5">
    <name type="scientific">Puccinia coronata f. sp. avenae</name>
    <dbReference type="NCBI Taxonomy" id="200324"/>
    <lineage>
        <taxon>Eukaryota</taxon>
        <taxon>Fungi</taxon>
        <taxon>Dikarya</taxon>
        <taxon>Basidiomycota</taxon>
        <taxon>Pucciniomycotina</taxon>
        <taxon>Pucciniomycetes</taxon>
        <taxon>Pucciniales</taxon>
        <taxon>Pucciniaceae</taxon>
        <taxon>Puccinia</taxon>
    </lineage>
</organism>
<keyword evidence="5" id="KW-1185">Reference proteome</keyword>
<evidence type="ECO:0000313" key="4">
    <source>
        <dbReference type="EMBL" id="PLW55181.1"/>
    </source>
</evidence>
<dbReference type="EMBL" id="PGCJ01000780">
    <property type="protein sequence ID" value="PLW21735.1"/>
    <property type="molecule type" value="Genomic_DNA"/>
</dbReference>
<feature type="region of interest" description="Disordered" evidence="1">
    <location>
        <begin position="1"/>
        <end position="61"/>
    </location>
</feature>
<dbReference type="AlphaFoldDB" id="A0A2N5VYV4"/>
<proteinExistence type="predicted"/>